<dbReference type="CDD" id="cd09076">
    <property type="entry name" value="L1-EN"/>
    <property type="match status" value="1"/>
</dbReference>
<dbReference type="GeneTree" id="ENSGT00940000163630"/>
<evidence type="ECO:0000313" key="4">
    <source>
        <dbReference type="Proteomes" id="UP000001038"/>
    </source>
</evidence>
<dbReference type="STRING" id="8090.ENSORLP00000027276"/>
<feature type="coiled-coil region" evidence="1">
    <location>
        <begin position="76"/>
        <end position="131"/>
    </location>
</feature>
<keyword evidence="1" id="KW-0175">Coiled coil</keyword>
<proteinExistence type="predicted"/>
<dbReference type="PROSITE" id="PS50878">
    <property type="entry name" value="RT_POL"/>
    <property type="match status" value="1"/>
</dbReference>
<dbReference type="PANTHER" id="PTHR31635">
    <property type="entry name" value="REVERSE TRANSCRIPTASE DOMAIN-CONTAINING PROTEIN-RELATED"/>
    <property type="match status" value="1"/>
</dbReference>
<reference evidence="3" key="2">
    <citation type="submission" date="2025-08" db="UniProtKB">
        <authorList>
            <consortium name="Ensembl"/>
        </authorList>
    </citation>
    <scope>IDENTIFICATION</scope>
    <source>
        <strain evidence="3">Hd-rR</strain>
    </source>
</reference>
<reference evidence="3 4" key="1">
    <citation type="journal article" date="2007" name="Nature">
        <title>The medaka draft genome and insights into vertebrate genome evolution.</title>
        <authorList>
            <person name="Kasahara M."/>
            <person name="Naruse K."/>
            <person name="Sasaki S."/>
            <person name="Nakatani Y."/>
            <person name="Qu W."/>
            <person name="Ahsan B."/>
            <person name="Yamada T."/>
            <person name="Nagayasu Y."/>
            <person name="Doi K."/>
            <person name="Kasai Y."/>
            <person name="Jindo T."/>
            <person name="Kobayashi D."/>
            <person name="Shimada A."/>
            <person name="Toyoda A."/>
            <person name="Kuroki Y."/>
            <person name="Fujiyama A."/>
            <person name="Sasaki T."/>
            <person name="Shimizu A."/>
            <person name="Asakawa S."/>
            <person name="Shimizu N."/>
            <person name="Hashimoto S."/>
            <person name="Yang J."/>
            <person name="Lee Y."/>
            <person name="Matsushima K."/>
            <person name="Sugano S."/>
            <person name="Sakaizumi M."/>
            <person name="Narita T."/>
            <person name="Ohishi K."/>
            <person name="Haga S."/>
            <person name="Ohta F."/>
            <person name="Nomoto H."/>
            <person name="Nogata K."/>
            <person name="Morishita T."/>
            <person name="Endo T."/>
            <person name="Shin-I T."/>
            <person name="Takeda H."/>
            <person name="Morishita S."/>
            <person name="Kohara Y."/>
        </authorList>
    </citation>
    <scope>NUCLEOTIDE SEQUENCE [LARGE SCALE GENOMIC DNA]</scope>
    <source>
        <strain evidence="3 4">Hd-rR</strain>
    </source>
</reference>
<keyword evidence="4" id="KW-1185">Reference proteome</keyword>
<dbReference type="CDD" id="cd01650">
    <property type="entry name" value="RT_nLTR_like"/>
    <property type="match status" value="1"/>
</dbReference>
<dbReference type="Gene3D" id="1.20.5.340">
    <property type="match status" value="1"/>
</dbReference>
<dbReference type="SUPFAM" id="SSF56672">
    <property type="entry name" value="DNA/RNA polymerases"/>
    <property type="match status" value="1"/>
</dbReference>
<dbReference type="Ensembl" id="ENSORLT00000042432.1">
    <property type="protein sequence ID" value="ENSORLP00000027276.1"/>
    <property type="gene ID" value="ENSORLG00000023283.1"/>
</dbReference>
<dbReference type="Proteomes" id="UP000001038">
    <property type="component" value="Chromosome 12"/>
</dbReference>
<evidence type="ECO:0000313" key="3">
    <source>
        <dbReference type="Ensembl" id="ENSORLP00000027276.1"/>
    </source>
</evidence>
<reference evidence="3" key="3">
    <citation type="submission" date="2025-09" db="UniProtKB">
        <authorList>
            <consortium name="Ensembl"/>
        </authorList>
    </citation>
    <scope>IDENTIFICATION</scope>
    <source>
        <strain evidence="3">Hd-rR</strain>
    </source>
</reference>
<sequence length="1441" mass="164826">MIFTLRQLQEKCAEQRQPLIVTFVDFSKPFDTVHRDTLWNLNASLESSAAASIAQTVTERIGELMEEKFLDLRSTLDRLNGRIDDNTRRITESENRISEDEDRITSLENQVSELQQKVKTLTERCDDGENRSRRENIRIIGLKEGSEGQSSVTFFESWLPEVLGMETKRGVIKLDRAHRALGPPKEDRCRPVIIKLHNFTDKQGILTAETHLSDTEHVKLRRSWVGQVFYSSFNSKSRGVAILLHRSLPFSFENEVKDSQGRYILLSGHLYGEQVVFGCVYAPNVYDPSFLPQLISDLNSFSSSYVLLGGDFNCVLDPKTDMSPPRSDRLKKSEKMLEFLSDLNLHDVWRIMHPTDKDYSFFSIPHQVFTRIDYFFSSQFVLDRIKNCTIGTKFISDHAPVSIVLSPPYLDPACRHWRLNPTLLSSQDFVDYITKEWEGFIAINKTPEISPSTLWESGKAYIRGSIISYTSAQKKKALKLQLDLEKNIAGLEVQFRQHPSDSLAKQLEAARSALNQLLTKKAQTQIFYAKHRLFESGNKPGRLLARLAKSKMEVNIIPALTDRDGKRQNKSTDINKIMKLYYQDLYSSQCESSADNRADFLDKIKFPTLSDEQKKILNNSISKEEVSEAIFALKGGKAPGPDGFGPEFYKTFCKMLVGPLTDMFVDSFEKGFLPPTLSHAHVSVILKKDKPADLCGSYRPISLISVDSKVLSKLLARRLQNFLPTLVHPDQSGFVPGRLSHSNVRRLLNIIQFSSIRKQKALAVSLDAEKAFDRIEWEYLFDVLHRFGLGGSFLRWIQAIYHSPTASVLTNGRCSEPFALARGVRQGCPLSPLLFALALEPLAETIRMQAEVKGISLGNMEHKIALYADDIILFLTLPKQSIPTTLKAFNKFSSISGYKINLAKSEAMPLGGLSKADVPNDFPFKWTVGGLLYLGVKMSPDLNDMLKLNFSPICTQIKKDLQRWHKLPLSMLGRISLIKMNVLPRLLYPLQMLPLYISKKTNRDLEKAFTNFIWLGKKPRQKLKILQLHPDMGGLSVPNIIFYNWACHAHHYWLWLHTYLKRENCIDSWACSPHSPWGLITCDVAKIPLSVRKNPIIYNGIRVWRDVLKHLGKTKVKSLLSPITQNPDFPAGVGSSVFSSWRNLGINVIGDLIKDDTVMSFQQLQTTFHVPQKHFFAYLQLRHFISSHVVSTSAVNDVEKFLGDRKDRRHLIGSFYSLLNSLGICLLPDISRKWEIDLDSQYIEDDWQTALRLIKSTFTCNRLRETQYRIIHRLHITPVILHKINRSLSPLCLKCNLERGTYFHCFWECRKISRFWNHISSVISEIFKLKIKKDPGVFLLGLPSRKLQIPTAHYKLLEKLLLIARKCILIQWIKESPPTVTLWYREVFSTLPHERLHAVMEGREEMFLTTWSPFLNHLPADLKGLLLQGQNIKQSSLMPCS</sequence>
<dbReference type="Gene3D" id="3.60.10.10">
    <property type="entry name" value="Endonuclease/exonuclease/phosphatase"/>
    <property type="match status" value="1"/>
</dbReference>
<dbReference type="PANTHER" id="PTHR31635:SF196">
    <property type="entry name" value="REVERSE TRANSCRIPTASE DOMAIN-CONTAINING PROTEIN-RELATED"/>
    <property type="match status" value="1"/>
</dbReference>
<dbReference type="InterPro" id="IPR043502">
    <property type="entry name" value="DNA/RNA_pol_sf"/>
</dbReference>
<dbReference type="Pfam" id="PF00078">
    <property type="entry name" value="RVT_1"/>
    <property type="match status" value="1"/>
</dbReference>
<dbReference type="InterPro" id="IPR000477">
    <property type="entry name" value="RT_dom"/>
</dbReference>
<organism evidence="3 4">
    <name type="scientific">Oryzias latipes</name>
    <name type="common">Japanese rice fish</name>
    <name type="synonym">Japanese killifish</name>
    <dbReference type="NCBI Taxonomy" id="8090"/>
    <lineage>
        <taxon>Eukaryota</taxon>
        <taxon>Metazoa</taxon>
        <taxon>Chordata</taxon>
        <taxon>Craniata</taxon>
        <taxon>Vertebrata</taxon>
        <taxon>Euteleostomi</taxon>
        <taxon>Actinopterygii</taxon>
        <taxon>Neopterygii</taxon>
        <taxon>Teleostei</taxon>
        <taxon>Neoteleostei</taxon>
        <taxon>Acanthomorphata</taxon>
        <taxon>Ovalentaria</taxon>
        <taxon>Atherinomorphae</taxon>
        <taxon>Beloniformes</taxon>
        <taxon>Adrianichthyidae</taxon>
        <taxon>Oryziinae</taxon>
        <taxon>Oryzias</taxon>
    </lineage>
</organism>
<feature type="domain" description="Reverse transcriptase" evidence="2">
    <location>
        <begin position="666"/>
        <end position="938"/>
    </location>
</feature>
<dbReference type="InterPro" id="IPR036691">
    <property type="entry name" value="Endo/exonu/phosph_ase_sf"/>
</dbReference>
<dbReference type="Bgee" id="ENSORLG00000023283">
    <property type="expression patterns" value="Expressed in liver and 4 other cell types or tissues"/>
</dbReference>
<name>A0A3B3H5Z2_ORYLA</name>
<evidence type="ECO:0000259" key="2">
    <source>
        <dbReference type="PROSITE" id="PS50878"/>
    </source>
</evidence>
<dbReference type="InParanoid" id="A0A3B3H5Z2"/>
<protein>
    <recommendedName>
        <fullName evidence="2">Reverse transcriptase domain-containing protein</fullName>
    </recommendedName>
</protein>
<dbReference type="SUPFAM" id="SSF56219">
    <property type="entry name" value="DNase I-like"/>
    <property type="match status" value="1"/>
</dbReference>
<evidence type="ECO:0000256" key="1">
    <source>
        <dbReference type="SAM" id="Coils"/>
    </source>
</evidence>
<accession>A0A3B3H5Z2</accession>